<dbReference type="AlphaFoldDB" id="A0A5B7HT37"/>
<dbReference type="Proteomes" id="UP000324222">
    <property type="component" value="Unassembled WGS sequence"/>
</dbReference>
<evidence type="ECO:0000313" key="2">
    <source>
        <dbReference type="Proteomes" id="UP000324222"/>
    </source>
</evidence>
<organism evidence="1 2">
    <name type="scientific">Portunus trituberculatus</name>
    <name type="common">Swimming crab</name>
    <name type="synonym">Neptunus trituberculatus</name>
    <dbReference type="NCBI Taxonomy" id="210409"/>
    <lineage>
        <taxon>Eukaryota</taxon>
        <taxon>Metazoa</taxon>
        <taxon>Ecdysozoa</taxon>
        <taxon>Arthropoda</taxon>
        <taxon>Crustacea</taxon>
        <taxon>Multicrustacea</taxon>
        <taxon>Malacostraca</taxon>
        <taxon>Eumalacostraca</taxon>
        <taxon>Eucarida</taxon>
        <taxon>Decapoda</taxon>
        <taxon>Pleocyemata</taxon>
        <taxon>Brachyura</taxon>
        <taxon>Eubrachyura</taxon>
        <taxon>Portunoidea</taxon>
        <taxon>Portunidae</taxon>
        <taxon>Portuninae</taxon>
        <taxon>Portunus</taxon>
    </lineage>
</organism>
<keyword evidence="2" id="KW-1185">Reference proteome</keyword>
<proteinExistence type="predicted"/>
<name>A0A5B7HT37_PORTR</name>
<evidence type="ECO:0000313" key="1">
    <source>
        <dbReference type="EMBL" id="MPC72925.1"/>
    </source>
</evidence>
<accession>A0A5B7HT37</accession>
<comment type="caution">
    <text evidence="1">The sequence shown here is derived from an EMBL/GenBank/DDBJ whole genome shotgun (WGS) entry which is preliminary data.</text>
</comment>
<sequence length="102" mass="11257">MVLRLEGLTRVFLKTRARRKKKSSFRNGILKERDRGPATRHVSRIQAVQCKAAGAVIETCRRTTEDGVVAPKPCPIGVNAPSPSKGVCVFKEAFQALQQHCV</sequence>
<dbReference type="EMBL" id="VSRR010035686">
    <property type="protein sequence ID" value="MPC72925.1"/>
    <property type="molecule type" value="Genomic_DNA"/>
</dbReference>
<reference evidence="1 2" key="1">
    <citation type="submission" date="2019-05" db="EMBL/GenBank/DDBJ databases">
        <title>Another draft genome of Portunus trituberculatus and its Hox gene families provides insights of decapod evolution.</title>
        <authorList>
            <person name="Jeong J.-H."/>
            <person name="Song I."/>
            <person name="Kim S."/>
            <person name="Choi T."/>
            <person name="Kim D."/>
            <person name="Ryu S."/>
            <person name="Kim W."/>
        </authorList>
    </citation>
    <scope>NUCLEOTIDE SEQUENCE [LARGE SCALE GENOMIC DNA]</scope>
    <source>
        <tissue evidence="1">Muscle</tissue>
    </source>
</reference>
<protein>
    <submittedName>
        <fullName evidence="1">Uncharacterized protein</fullName>
    </submittedName>
</protein>
<gene>
    <name evidence="1" type="ORF">E2C01_067239</name>
</gene>